<protein>
    <submittedName>
        <fullName evidence="1">Uncharacterized protein</fullName>
    </submittedName>
</protein>
<evidence type="ECO:0000313" key="1">
    <source>
        <dbReference type="EMBL" id="CAH0562933.1"/>
    </source>
</evidence>
<organism evidence="1 2">
    <name type="scientific">Brassicogethes aeneus</name>
    <name type="common">Rape pollen beetle</name>
    <name type="synonym">Meligethes aeneus</name>
    <dbReference type="NCBI Taxonomy" id="1431903"/>
    <lineage>
        <taxon>Eukaryota</taxon>
        <taxon>Metazoa</taxon>
        <taxon>Ecdysozoa</taxon>
        <taxon>Arthropoda</taxon>
        <taxon>Hexapoda</taxon>
        <taxon>Insecta</taxon>
        <taxon>Pterygota</taxon>
        <taxon>Neoptera</taxon>
        <taxon>Endopterygota</taxon>
        <taxon>Coleoptera</taxon>
        <taxon>Polyphaga</taxon>
        <taxon>Cucujiformia</taxon>
        <taxon>Nitidulidae</taxon>
        <taxon>Meligethinae</taxon>
        <taxon>Brassicogethes</taxon>
    </lineage>
</organism>
<keyword evidence="2" id="KW-1185">Reference proteome</keyword>
<dbReference type="EMBL" id="OV121139">
    <property type="protein sequence ID" value="CAH0562933.1"/>
    <property type="molecule type" value="Genomic_DNA"/>
</dbReference>
<dbReference type="OrthoDB" id="6746758at2759"/>
<name>A0A9P0BIY8_BRAAE</name>
<evidence type="ECO:0000313" key="2">
    <source>
        <dbReference type="Proteomes" id="UP001154078"/>
    </source>
</evidence>
<accession>A0A9P0BIY8</accession>
<gene>
    <name evidence="1" type="ORF">MELIAE_LOCUS11944</name>
</gene>
<dbReference type="AlphaFoldDB" id="A0A9P0BIY8"/>
<dbReference type="Proteomes" id="UP001154078">
    <property type="component" value="Chromosome 8"/>
</dbReference>
<proteinExistence type="predicted"/>
<sequence length="94" mass="10816">MFFYKYEYDGEEKQGTVAMKKPKGGNSMGGTIEFPIKEAYKSELPITKTKFNNLKEMCEKNTIPPEYHHEYLALKHSVNVPDVLDETDVEDLPV</sequence>
<reference evidence="1" key="1">
    <citation type="submission" date="2021-12" db="EMBL/GenBank/DDBJ databases">
        <authorList>
            <person name="King R."/>
        </authorList>
    </citation>
    <scope>NUCLEOTIDE SEQUENCE</scope>
</reference>